<dbReference type="InterPro" id="IPR057739">
    <property type="entry name" value="Glyco_hydro_29_N"/>
</dbReference>
<dbReference type="SUPFAM" id="SSF51445">
    <property type="entry name" value="(Trans)glycosidases"/>
    <property type="match status" value="1"/>
</dbReference>
<accession>A0ABU8NJM3</accession>
<dbReference type="Gene3D" id="3.20.20.80">
    <property type="entry name" value="Glycosidases"/>
    <property type="match status" value="1"/>
</dbReference>
<dbReference type="RefSeq" id="WP_288884310.1">
    <property type="nucleotide sequence ID" value="NZ_CBFGNQ010000002.1"/>
</dbReference>
<evidence type="ECO:0000256" key="6">
    <source>
        <dbReference type="SAM" id="SignalP"/>
    </source>
</evidence>
<protein>
    <recommendedName>
        <fullName evidence="2">alpha-L-fucosidase</fullName>
        <ecNumber evidence="2">3.2.1.51</ecNumber>
    </recommendedName>
</protein>
<evidence type="ECO:0000256" key="3">
    <source>
        <dbReference type="ARBA" id="ARBA00022729"/>
    </source>
</evidence>
<keyword evidence="3 6" id="KW-0732">Signal</keyword>
<dbReference type="Proteomes" id="UP001378956">
    <property type="component" value="Unassembled WGS sequence"/>
</dbReference>
<dbReference type="Gene3D" id="2.60.120.260">
    <property type="entry name" value="Galactose-binding domain-like"/>
    <property type="match status" value="1"/>
</dbReference>
<comment type="similarity">
    <text evidence="1">Belongs to the glycosyl hydrolase 29 family.</text>
</comment>
<evidence type="ECO:0000256" key="5">
    <source>
        <dbReference type="ARBA" id="ARBA00023295"/>
    </source>
</evidence>
<feature type="chain" id="PRO_5046906545" description="alpha-L-fucosidase" evidence="6">
    <location>
        <begin position="29"/>
        <end position="456"/>
    </location>
</feature>
<keyword evidence="9" id="KW-1185">Reference proteome</keyword>
<evidence type="ECO:0000256" key="2">
    <source>
        <dbReference type="ARBA" id="ARBA00012662"/>
    </source>
</evidence>
<proteinExistence type="inferred from homology"/>
<evidence type="ECO:0000256" key="1">
    <source>
        <dbReference type="ARBA" id="ARBA00007951"/>
    </source>
</evidence>
<feature type="signal peptide" evidence="6">
    <location>
        <begin position="1"/>
        <end position="28"/>
    </location>
</feature>
<dbReference type="InterPro" id="IPR000933">
    <property type="entry name" value="Glyco_hydro_29"/>
</dbReference>
<gene>
    <name evidence="8" type="ORF">WAE58_08425</name>
</gene>
<dbReference type="Pfam" id="PF01120">
    <property type="entry name" value="Alpha_L_fucos"/>
    <property type="match status" value="1"/>
</dbReference>
<dbReference type="InterPro" id="IPR017853">
    <property type="entry name" value="GH"/>
</dbReference>
<comment type="caution">
    <text evidence="8">The sequence shown here is derived from an EMBL/GenBank/DDBJ whole genome shotgun (WGS) entry which is preliminary data.</text>
</comment>
<dbReference type="SMART" id="SM00812">
    <property type="entry name" value="Alpha_L_fucos"/>
    <property type="match status" value="1"/>
</dbReference>
<dbReference type="EC" id="3.2.1.51" evidence="2"/>
<dbReference type="EMBL" id="JBBEUB010000002">
    <property type="protein sequence ID" value="MEJ2902449.1"/>
    <property type="molecule type" value="Genomic_DNA"/>
</dbReference>
<dbReference type="PANTHER" id="PTHR10030">
    <property type="entry name" value="ALPHA-L-FUCOSIDASE"/>
    <property type="match status" value="1"/>
</dbReference>
<evidence type="ECO:0000256" key="4">
    <source>
        <dbReference type="ARBA" id="ARBA00022801"/>
    </source>
</evidence>
<feature type="domain" description="Glycoside hydrolase family 29 N-terminal" evidence="7">
    <location>
        <begin position="45"/>
        <end position="355"/>
    </location>
</feature>
<keyword evidence="4" id="KW-0378">Hydrolase</keyword>
<organism evidence="8 9">
    <name type="scientific">Pedobacter panaciterrae</name>
    <dbReference type="NCBI Taxonomy" id="363849"/>
    <lineage>
        <taxon>Bacteria</taxon>
        <taxon>Pseudomonadati</taxon>
        <taxon>Bacteroidota</taxon>
        <taxon>Sphingobacteriia</taxon>
        <taxon>Sphingobacteriales</taxon>
        <taxon>Sphingobacteriaceae</taxon>
        <taxon>Pedobacter</taxon>
    </lineage>
</organism>
<evidence type="ECO:0000259" key="7">
    <source>
        <dbReference type="Pfam" id="PF01120"/>
    </source>
</evidence>
<sequence>MKNETMIKHLLKATMLGFATFSSIIVAAQDKLALPTLAHQEWSDAEIGAIFHFDMPTFKPNYNWRVYGSHPPASVFNPSKVNTDQWIAAAKAGGAKYAVLVAKHGSGFSLWPTAAHAYSVKNSSWKSGKGDLVKDFVESCKKYGVRPGIYASASTNGYLWADNPGVVQKGGPVDQKTYNEIVIQQLTELWTNYGKLFEIWFDGGVIPVSEGGPDVDALLKKLQPDAVVFQGPASAKNLIRWIGNEDGLAPYPNWSTTNGIDATKGFKENDFSGVPGGKIWCPGETDFPLRTGGFQGGWFWVDDTQDMISKEKFLDNYITSVGRNSNMLIGIVVDSSGLVPLKDIALLKDFGDAVKVKYRPIATSSGRGKEILLDLGKKQLLKGVVIKEDIAKGERIRKYRLEGFNGQNWKTIGGGSSVGHKRIEMLTKPSRFSKIKLILLNSEGTPVIKELGAIGE</sequence>
<evidence type="ECO:0000313" key="9">
    <source>
        <dbReference type="Proteomes" id="UP001378956"/>
    </source>
</evidence>
<reference evidence="8 9" key="1">
    <citation type="submission" date="2024-03" db="EMBL/GenBank/DDBJ databases">
        <title>Sequence of Lycoming College Course Isolates.</title>
        <authorList>
            <person name="Plotts O."/>
            <person name="Newman J."/>
        </authorList>
    </citation>
    <scope>NUCLEOTIDE SEQUENCE [LARGE SCALE GENOMIC DNA]</scope>
    <source>
        <strain evidence="8 9">CJB-3</strain>
    </source>
</reference>
<keyword evidence="5" id="KW-0326">Glycosidase</keyword>
<evidence type="ECO:0000313" key="8">
    <source>
        <dbReference type="EMBL" id="MEJ2902449.1"/>
    </source>
</evidence>
<dbReference type="PANTHER" id="PTHR10030:SF37">
    <property type="entry name" value="ALPHA-L-FUCOSIDASE-RELATED"/>
    <property type="match status" value="1"/>
</dbReference>
<name>A0ABU8NJM3_9SPHI</name>